<evidence type="ECO:0000313" key="3">
    <source>
        <dbReference type="EMBL" id="MCZ8536346.1"/>
    </source>
</evidence>
<evidence type="ECO:0000256" key="2">
    <source>
        <dbReference type="PIRSR" id="PIRSR007531-2"/>
    </source>
</evidence>
<dbReference type="EMBL" id="JAMKBJ010000002">
    <property type="protein sequence ID" value="MCZ8536346.1"/>
    <property type="molecule type" value="Genomic_DNA"/>
</dbReference>
<dbReference type="RefSeq" id="WP_269925444.1">
    <property type="nucleotide sequence ID" value="NZ_JAMKBJ010000002.1"/>
</dbReference>
<name>A0A9X3LG50_9BACL</name>
<proteinExistence type="predicted"/>
<gene>
    <name evidence="3" type="ORF">M9R32_03925</name>
</gene>
<reference evidence="3" key="1">
    <citation type="submission" date="2022-05" db="EMBL/GenBank/DDBJ databases">
        <authorList>
            <person name="Colautti A."/>
            <person name="Iacumin L."/>
        </authorList>
    </citation>
    <scope>NUCLEOTIDE SEQUENCE</scope>
    <source>
        <strain evidence="3">SK 55</strain>
    </source>
</reference>
<comment type="caution">
    <text evidence="3">The sequence shown here is derived from an EMBL/GenBank/DDBJ whole genome shotgun (WGS) entry which is preliminary data.</text>
</comment>
<organism evidence="3 4">
    <name type="scientific">Paenisporosarcina quisquiliarum</name>
    <dbReference type="NCBI Taxonomy" id="365346"/>
    <lineage>
        <taxon>Bacteria</taxon>
        <taxon>Bacillati</taxon>
        <taxon>Bacillota</taxon>
        <taxon>Bacilli</taxon>
        <taxon>Bacillales</taxon>
        <taxon>Caryophanaceae</taxon>
        <taxon>Paenisporosarcina</taxon>
    </lineage>
</organism>
<feature type="binding site" evidence="2">
    <location>
        <begin position="11"/>
        <end position="18"/>
    </location>
    <ligand>
        <name>ATP</name>
        <dbReference type="ChEBI" id="CHEBI:30616"/>
    </ligand>
</feature>
<accession>A0A9X3LG50</accession>
<evidence type="ECO:0000313" key="4">
    <source>
        <dbReference type="Proteomes" id="UP001152173"/>
    </source>
</evidence>
<dbReference type="GO" id="GO:0016740">
    <property type="term" value="F:transferase activity"/>
    <property type="evidence" value="ECO:0007669"/>
    <property type="project" value="InterPro"/>
</dbReference>
<dbReference type="PIRSF" id="PIRSF007531">
    <property type="entry name" value="CPT"/>
    <property type="match status" value="1"/>
</dbReference>
<dbReference type="GO" id="GO:0005524">
    <property type="term" value="F:ATP binding"/>
    <property type="evidence" value="ECO:0007669"/>
    <property type="project" value="InterPro"/>
</dbReference>
<dbReference type="InterPro" id="IPR012853">
    <property type="entry name" value="CPT"/>
</dbReference>
<feature type="active site" evidence="1">
    <location>
        <position position="37"/>
    </location>
</feature>
<dbReference type="Gene3D" id="3.40.50.300">
    <property type="entry name" value="P-loop containing nucleotide triphosphate hydrolases"/>
    <property type="match status" value="1"/>
</dbReference>
<protein>
    <submittedName>
        <fullName evidence="3">Chloramphenicol phosphotransferase CPT family protein</fullName>
    </submittedName>
</protein>
<dbReference type="SUPFAM" id="SSF52540">
    <property type="entry name" value="P-loop containing nucleoside triphosphate hydrolases"/>
    <property type="match status" value="1"/>
</dbReference>
<dbReference type="Proteomes" id="UP001152173">
    <property type="component" value="Unassembled WGS sequence"/>
</dbReference>
<evidence type="ECO:0000256" key="1">
    <source>
        <dbReference type="PIRSR" id="PIRSR007531-1"/>
    </source>
</evidence>
<dbReference type="InterPro" id="IPR027417">
    <property type="entry name" value="P-loop_NTPase"/>
</dbReference>
<keyword evidence="4" id="KW-1185">Reference proteome</keyword>
<dbReference type="Pfam" id="PF07931">
    <property type="entry name" value="CPT"/>
    <property type="match status" value="1"/>
</dbReference>
<dbReference type="AlphaFoldDB" id="A0A9X3LG50"/>
<sequence length="166" mass="19115">MNRGQIIVLNGVSSSGKSSLSKELVKLLPNYFHLSIDDFDLVIEKMEDRDRGRLIPVPTEYFFHRTIQMFSDKGVNLIADQILHNKETLDDFHQTLNDYPVLFVGVHCSKEELSRRENARGDRHSCLAASQLTFVHQQNEKYDVEVNTEDSTIKECAEKILAYVKK</sequence>